<reference evidence="2 3" key="1">
    <citation type="submission" date="2019-01" db="EMBL/GenBank/DDBJ databases">
        <authorList>
            <person name="Chen W.-M."/>
        </authorList>
    </citation>
    <scope>NUCLEOTIDE SEQUENCE [LARGE SCALE GENOMIC DNA]</scope>
    <source>
        <strain evidence="2 3">YBJ-36</strain>
    </source>
</reference>
<keyword evidence="3" id="KW-1185">Reference proteome</keyword>
<feature type="signal peptide" evidence="1">
    <location>
        <begin position="1"/>
        <end position="22"/>
    </location>
</feature>
<feature type="chain" id="PRO_5019379259" evidence="1">
    <location>
        <begin position="23"/>
        <end position="318"/>
    </location>
</feature>
<accession>A0A437MYM7</accession>
<dbReference type="Pfam" id="PF09982">
    <property type="entry name" value="LpxR"/>
    <property type="match status" value="1"/>
</dbReference>
<evidence type="ECO:0000313" key="2">
    <source>
        <dbReference type="EMBL" id="RVU02781.1"/>
    </source>
</evidence>
<gene>
    <name evidence="2" type="ORF">EOD41_02250</name>
</gene>
<dbReference type="EMBL" id="SACK01000001">
    <property type="protein sequence ID" value="RVU02781.1"/>
    <property type="molecule type" value="Genomic_DNA"/>
</dbReference>
<dbReference type="Proteomes" id="UP000282759">
    <property type="component" value="Unassembled WGS sequence"/>
</dbReference>
<comment type="caution">
    <text evidence="2">The sequence shown here is derived from an EMBL/GenBank/DDBJ whole genome shotgun (WGS) entry which is preliminary data.</text>
</comment>
<proteinExistence type="predicted"/>
<name>A0A437MYM7_9SPHI</name>
<evidence type="ECO:0000256" key="1">
    <source>
        <dbReference type="SAM" id="SignalP"/>
    </source>
</evidence>
<keyword evidence="1" id="KW-0732">Signal</keyword>
<dbReference type="Gene3D" id="2.40.128.140">
    <property type="entry name" value="Outer membrane protein"/>
    <property type="match status" value="1"/>
</dbReference>
<evidence type="ECO:0000313" key="3">
    <source>
        <dbReference type="Proteomes" id="UP000282759"/>
    </source>
</evidence>
<protein>
    <submittedName>
        <fullName evidence="2">Lipid A deacylase LpxR family protein</fullName>
    </submittedName>
</protein>
<organism evidence="2 3">
    <name type="scientific">Mucilaginibacter limnophilus</name>
    <dbReference type="NCBI Taxonomy" id="1932778"/>
    <lineage>
        <taxon>Bacteria</taxon>
        <taxon>Pseudomonadati</taxon>
        <taxon>Bacteroidota</taxon>
        <taxon>Sphingobacteriia</taxon>
        <taxon>Sphingobacteriales</taxon>
        <taxon>Sphingobacteriaceae</taxon>
        <taxon>Mucilaginibacter</taxon>
    </lineage>
</organism>
<dbReference type="InterPro" id="IPR037107">
    <property type="entry name" value="Put_OMP_sf"/>
</dbReference>
<dbReference type="InterPro" id="IPR018707">
    <property type="entry name" value="LpxR"/>
</dbReference>
<dbReference type="AlphaFoldDB" id="A0A437MYM7"/>
<sequence>MKRTFRLTLLAIIFAAPITLFAQGYKSQISIKVENDQYINPKNDRYYTAGEFASYTRALDHSSDSSLVKKVLEIDGGQQIYNAYESNVADINLQDRPYTAYLYAGISLTKFYKNESALKLGGQLGIIGPLALGEEIQKGFHSLFGLHEVKGWEHQLNNEPGINLNADYKKLLYRTNGSWFDITANPSAWLGNTFTGASAGMLFRIGQLGNLFESVSTNSRVSVDSKHQKHELFFFAVPQLHFVGYNATIQGGLFRSDKGPLTFGIHHFVYVQQLGLQFASDRWSASAIAFIKSREVKSTAPGYQYGSISFAYRWGKNL</sequence>
<dbReference type="OrthoDB" id="622552at2"/>
<dbReference type="RefSeq" id="WP_127703147.1">
    <property type="nucleotide sequence ID" value="NZ_SACK01000001.1"/>
</dbReference>